<keyword evidence="2" id="KW-1185">Reference proteome</keyword>
<dbReference type="EMBL" id="JAFCMP010000048">
    <property type="protein sequence ID" value="KAG5189548.1"/>
    <property type="molecule type" value="Genomic_DNA"/>
</dbReference>
<proteinExistence type="predicted"/>
<organism evidence="1 2">
    <name type="scientific">Tribonema minus</name>
    <dbReference type="NCBI Taxonomy" id="303371"/>
    <lineage>
        <taxon>Eukaryota</taxon>
        <taxon>Sar</taxon>
        <taxon>Stramenopiles</taxon>
        <taxon>Ochrophyta</taxon>
        <taxon>PX clade</taxon>
        <taxon>Xanthophyceae</taxon>
        <taxon>Tribonematales</taxon>
        <taxon>Tribonemataceae</taxon>
        <taxon>Tribonema</taxon>
    </lineage>
</organism>
<protein>
    <submittedName>
        <fullName evidence="1">Uncharacterized protein</fullName>
    </submittedName>
</protein>
<dbReference type="Proteomes" id="UP000664859">
    <property type="component" value="Unassembled WGS sequence"/>
</dbReference>
<dbReference type="AlphaFoldDB" id="A0A836CLC1"/>
<evidence type="ECO:0000313" key="1">
    <source>
        <dbReference type="EMBL" id="KAG5189548.1"/>
    </source>
</evidence>
<comment type="caution">
    <text evidence="1">The sequence shown here is derived from an EMBL/GenBank/DDBJ whole genome shotgun (WGS) entry which is preliminary data.</text>
</comment>
<gene>
    <name evidence="1" type="ORF">JKP88DRAFT_206063</name>
</gene>
<evidence type="ECO:0000313" key="2">
    <source>
        <dbReference type="Proteomes" id="UP000664859"/>
    </source>
</evidence>
<accession>A0A836CLC1</accession>
<sequence length="309" mass="34902">MQNLALRCVTLQSVQTSAAANVKEAEARGTGGQVRYALCFFGLTRSVQWTIQNIERHIFAPLRSNDTIRYDVFVHTYRMEKLDNPRAGEVAAVYANPNSDVQKLRPTRYLITSQDDFDLTYPDVQTMSPLQWSYPDNTTVQNIFRAQNSLALVWSIMADFAAEHSIDYDAVVALRPDVLYLRDLDIPQRGVLPERTAFVADFQHYGGCNDRFAYGRPSAMRVYANRLDSMLNAALRPVGDRKSFNSEQLLQRHLEAHNVSVVLADMLFSRVRSTGALPKQDKRLVVDACKQHLPGACKALRWSEQALGS</sequence>
<name>A0A836CLC1_9STRA</name>
<dbReference type="OrthoDB" id="2108800at2759"/>
<reference evidence="1" key="1">
    <citation type="submission" date="2021-02" db="EMBL/GenBank/DDBJ databases">
        <title>First Annotated Genome of the Yellow-green Alga Tribonema minus.</title>
        <authorList>
            <person name="Mahan K.M."/>
        </authorList>
    </citation>
    <scope>NUCLEOTIDE SEQUENCE</scope>
    <source>
        <strain evidence="1">UTEX B ZZ1240</strain>
    </source>
</reference>